<keyword evidence="2" id="KW-0813">Transport</keyword>
<evidence type="ECO:0000256" key="1">
    <source>
        <dbReference type="ARBA" id="ARBA00004651"/>
    </source>
</evidence>
<evidence type="ECO:0000256" key="3">
    <source>
        <dbReference type="ARBA" id="ARBA00022475"/>
    </source>
</evidence>
<evidence type="ECO:0000256" key="7">
    <source>
        <dbReference type="SAM" id="Phobius"/>
    </source>
</evidence>
<feature type="transmembrane region" description="Helical" evidence="7">
    <location>
        <begin position="400"/>
        <end position="421"/>
    </location>
</feature>
<dbReference type="InterPro" id="IPR010290">
    <property type="entry name" value="TM_effector"/>
</dbReference>
<evidence type="ECO:0000256" key="2">
    <source>
        <dbReference type="ARBA" id="ARBA00022448"/>
    </source>
</evidence>
<feature type="transmembrane region" description="Helical" evidence="7">
    <location>
        <begin position="103"/>
        <end position="124"/>
    </location>
</feature>
<feature type="transmembrane region" description="Helical" evidence="7">
    <location>
        <begin position="198"/>
        <end position="215"/>
    </location>
</feature>
<dbReference type="AlphaFoldDB" id="A0A3E0I761"/>
<keyword evidence="4 7" id="KW-0812">Transmembrane</keyword>
<feature type="transmembrane region" description="Helical" evidence="7">
    <location>
        <begin position="335"/>
        <end position="360"/>
    </location>
</feature>
<evidence type="ECO:0000259" key="8">
    <source>
        <dbReference type="PROSITE" id="PS50850"/>
    </source>
</evidence>
<dbReference type="InterPro" id="IPR020846">
    <property type="entry name" value="MFS_dom"/>
</dbReference>
<dbReference type="CDD" id="cd06173">
    <property type="entry name" value="MFS_MefA_like"/>
    <property type="match status" value="1"/>
</dbReference>
<feature type="transmembrane region" description="Helical" evidence="7">
    <location>
        <begin position="71"/>
        <end position="91"/>
    </location>
</feature>
<evidence type="ECO:0000313" key="9">
    <source>
        <dbReference type="EMBL" id="REH54451.1"/>
    </source>
</evidence>
<accession>A0A3E0I761</accession>
<name>A0A3E0I761_9PSEU</name>
<proteinExistence type="predicted"/>
<dbReference type="Pfam" id="PF05977">
    <property type="entry name" value="MFS_3"/>
    <property type="match status" value="1"/>
</dbReference>
<dbReference type="PROSITE" id="PS50850">
    <property type="entry name" value="MFS"/>
    <property type="match status" value="1"/>
</dbReference>
<comment type="subcellular location">
    <subcellularLocation>
        <location evidence="1">Cell membrane</location>
        <topology evidence="1">Multi-pass membrane protein</topology>
    </subcellularLocation>
</comment>
<dbReference type="GO" id="GO:0005886">
    <property type="term" value="C:plasma membrane"/>
    <property type="evidence" value="ECO:0007669"/>
    <property type="project" value="UniProtKB-SubCell"/>
</dbReference>
<keyword evidence="3" id="KW-1003">Cell membrane</keyword>
<feature type="transmembrane region" description="Helical" evidence="7">
    <location>
        <begin position="372"/>
        <end position="394"/>
    </location>
</feature>
<evidence type="ECO:0000256" key="5">
    <source>
        <dbReference type="ARBA" id="ARBA00022989"/>
    </source>
</evidence>
<dbReference type="EMBL" id="QUNO01000002">
    <property type="protein sequence ID" value="REH54451.1"/>
    <property type="molecule type" value="Genomic_DNA"/>
</dbReference>
<feature type="transmembrane region" description="Helical" evidence="7">
    <location>
        <begin position="309"/>
        <end position="329"/>
    </location>
</feature>
<organism evidence="9 10">
    <name type="scientific">Kutzneria buriramensis</name>
    <dbReference type="NCBI Taxonomy" id="1045776"/>
    <lineage>
        <taxon>Bacteria</taxon>
        <taxon>Bacillati</taxon>
        <taxon>Actinomycetota</taxon>
        <taxon>Actinomycetes</taxon>
        <taxon>Pseudonocardiales</taxon>
        <taxon>Pseudonocardiaceae</taxon>
        <taxon>Kutzneria</taxon>
    </lineage>
</organism>
<keyword evidence="10" id="KW-1185">Reference proteome</keyword>
<dbReference type="SUPFAM" id="SSF103473">
    <property type="entry name" value="MFS general substrate transporter"/>
    <property type="match status" value="1"/>
</dbReference>
<keyword evidence="5 7" id="KW-1133">Transmembrane helix</keyword>
<dbReference type="Proteomes" id="UP000256269">
    <property type="component" value="Unassembled WGS sequence"/>
</dbReference>
<feature type="transmembrane region" description="Helical" evidence="7">
    <location>
        <begin position="281"/>
        <end position="302"/>
    </location>
</feature>
<feature type="transmembrane region" description="Helical" evidence="7">
    <location>
        <begin position="251"/>
        <end position="269"/>
    </location>
</feature>
<sequence length="552" mass="58417">MLRGSNRRSASRLVAPAYRRNEPTLALKSSAWAPLAARTFRALWLAQFASNVGTWVQSVGAQWLLLDHGPTVVALVQTAGSLPVFLFALPAGVLADLADRKRLLVWAQLGMAVVATLLAVATFTGGMTPGLLLTLTFLLGCGTAMVGPAWQAIQPELVPREQLKQASALGAVNMNIARAVGPALGGLLVSLAGVGWTFALNAASFVVILLALQFWRRPPQPRPNETEREHAVAAVRAGVRYLRNAPGIRRILFRSMLFVPAASALWALLPSVSAQVLHLDSSGYGLMLGALGVGAVAGALGLPAAARKISGTAMLMVSGAVFAAVTAVLPICPNALVAVLPLVLAGAAWIGVLSTLNAAMQLTLAGWVRARGLAFYLIVFMGGQAFGAAIWGVVAGYAGLMITMFVAAALLLLGAATGWLWPLYDGGNLDRSVAANWAEPSLVLELRPTDGPVLVLIEYLVAEDNVDGFTEAMTVVERSRRRTGATSWGLHRDLADPMLFIETFQVPSWSEHLAQHHSRYTGADHDVLERARRLADAEPTVRHALAAPSPPH</sequence>
<protein>
    <submittedName>
        <fullName evidence="9">Putative MFS family arabinose efflux permease</fullName>
    </submittedName>
</protein>
<evidence type="ECO:0000256" key="4">
    <source>
        <dbReference type="ARBA" id="ARBA00022692"/>
    </source>
</evidence>
<reference evidence="9 10" key="1">
    <citation type="submission" date="2018-08" db="EMBL/GenBank/DDBJ databases">
        <title>Genomic Encyclopedia of Archaeal and Bacterial Type Strains, Phase II (KMG-II): from individual species to whole genera.</title>
        <authorList>
            <person name="Goeker M."/>
        </authorList>
    </citation>
    <scope>NUCLEOTIDE SEQUENCE [LARGE SCALE GENOMIC DNA]</scope>
    <source>
        <strain evidence="9 10">DSM 45791</strain>
    </source>
</reference>
<dbReference type="PANTHER" id="PTHR23513">
    <property type="entry name" value="INTEGRAL MEMBRANE EFFLUX PROTEIN-RELATED"/>
    <property type="match status" value="1"/>
</dbReference>
<dbReference type="InterPro" id="IPR036259">
    <property type="entry name" value="MFS_trans_sf"/>
</dbReference>
<dbReference type="Gene3D" id="1.20.1250.20">
    <property type="entry name" value="MFS general substrate transporter like domains"/>
    <property type="match status" value="1"/>
</dbReference>
<evidence type="ECO:0000256" key="6">
    <source>
        <dbReference type="ARBA" id="ARBA00023136"/>
    </source>
</evidence>
<comment type="caution">
    <text evidence="9">The sequence shown here is derived from an EMBL/GenBank/DDBJ whole genome shotgun (WGS) entry which is preliminary data.</text>
</comment>
<dbReference type="GO" id="GO:0022857">
    <property type="term" value="F:transmembrane transporter activity"/>
    <property type="evidence" value="ECO:0007669"/>
    <property type="project" value="InterPro"/>
</dbReference>
<feature type="domain" description="Major facilitator superfamily (MFS) profile" evidence="8">
    <location>
        <begin position="1"/>
        <end position="426"/>
    </location>
</feature>
<evidence type="ECO:0000313" key="10">
    <source>
        <dbReference type="Proteomes" id="UP000256269"/>
    </source>
</evidence>
<gene>
    <name evidence="9" type="ORF">BCF44_102683</name>
</gene>
<dbReference type="PANTHER" id="PTHR23513:SF11">
    <property type="entry name" value="STAPHYLOFERRIN A TRANSPORTER"/>
    <property type="match status" value="1"/>
</dbReference>
<feature type="transmembrane region" description="Helical" evidence="7">
    <location>
        <begin position="130"/>
        <end position="150"/>
    </location>
</feature>
<keyword evidence="6 7" id="KW-0472">Membrane</keyword>